<dbReference type="EMBL" id="JAATIQ010000142">
    <property type="protein sequence ID" value="KAF4377654.1"/>
    <property type="molecule type" value="Genomic_DNA"/>
</dbReference>
<dbReference type="GO" id="GO:0012505">
    <property type="term" value="C:endomembrane system"/>
    <property type="evidence" value="ECO:0007669"/>
    <property type="project" value="TreeGrafter"/>
</dbReference>
<evidence type="ECO:0000256" key="1">
    <source>
        <dbReference type="ARBA" id="ARBA00004116"/>
    </source>
</evidence>
<dbReference type="PANTHER" id="PTHR10426">
    <property type="entry name" value="STRICTOSIDINE SYNTHASE-RELATED"/>
    <property type="match status" value="1"/>
</dbReference>
<name>A0A7J6G3U0_CANSA</name>
<dbReference type="GO" id="GO:0005773">
    <property type="term" value="C:vacuole"/>
    <property type="evidence" value="ECO:0007669"/>
    <property type="project" value="UniProtKB-SubCell"/>
</dbReference>
<reference evidence="8 9" key="1">
    <citation type="journal article" date="2020" name="bioRxiv">
        <title>Sequence and annotation of 42 cannabis genomes reveals extensive copy number variation in cannabinoid synthesis and pathogen resistance genes.</title>
        <authorList>
            <person name="Mckernan K.J."/>
            <person name="Helbert Y."/>
            <person name="Kane L.T."/>
            <person name="Ebling H."/>
            <person name="Zhang L."/>
            <person name="Liu B."/>
            <person name="Eaton Z."/>
            <person name="Mclaughlin S."/>
            <person name="Kingan S."/>
            <person name="Baybayan P."/>
            <person name="Concepcion G."/>
            <person name="Jordan M."/>
            <person name="Riva A."/>
            <person name="Barbazuk W."/>
            <person name="Harkins T."/>
        </authorList>
    </citation>
    <scope>NUCLEOTIDE SEQUENCE [LARGE SCALE GENOMIC DNA]</scope>
    <source>
        <strain evidence="9">cv. Jamaican Lion 4</strain>
        <tissue evidence="8">Leaf</tissue>
    </source>
</reference>
<dbReference type="AlphaFoldDB" id="A0A7J6G3U0"/>
<evidence type="ECO:0000256" key="2">
    <source>
        <dbReference type="ARBA" id="ARBA00009191"/>
    </source>
</evidence>
<keyword evidence="6" id="KW-1133">Transmembrane helix</keyword>
<evidence type="ECO:0000256" key="6">
    <source>
        <dbReference type="SAM" id="Phobius"/>
    </source>
</evidence>
<comment type="similarity">
    <text evidence="2">Belongs to the strictosidine synthase family.</text>
</comment>
<keyword evidence="6" id="KW-0472">Membrane</keyword>
<dbReference type="Proteomes" id="UP000583929">
    <property type="component" value="Unassembled WGS sequence"/>
</dbReference>
<dbReference type="Gene3D" id="2.120.10.30">
    <property type="entry name" value="TolB, C-terminal domain"/>
    <property type="match status" value="1"/>
</dbReference>
<evidence type="ECO:0000256" key="3">
    <source>
        <dbReference type="ARBA" id="ARBA00022553"/>
    </source>
</evidence>
<accession>A0A7J6G3U0</accession>
<dbReference type="Pfam" id="PF20067">
    <property type="entry name" value="SSL_N"/>
    <property type="match status" value="1"/>
</dbReference>
<comment type="subcellular location">
    <subcellularLocation>
        <location evidence="1">Vacuole</location>
    </subcellularLocation>
</comment>
<evidence type="ECO:0000313" key="8">
    <source>
        <dbReference type="EMBL" id="KAF4377654.1"/>
    </source>
</evidence>
<comment type="caution">
    <text evidence="8">The sequence shown here is derived from an EMBL/GenBank/DDBJ whole genome shotgun (WGS) entry which is preliminary data.</text>
</comment>
<dbReference type="GO" id="GO:0016787">
    <property type="term" value="F:hydrolase activity"/>
    <property type="evidence" value="ECO:0007669"/>
    <property type="project" value="TreeGrafter"/>
</dbReference>
<dbReference type="SUPFAM" id="SSF63829">
    <property type="entry name" value="Calcium-dependent phosphotriesterase"/>
    <property type="match status" value="1"/>
</dbReference>
<dbReference type="InterPro" id="IPR011042">
    <property type="entry name" value="6-blade_b-propeller_TolB-like"/>
</dbReference>
<evidence type="ECO:0000256" key="5">
    <source>
        <dbReference type="ARBA" id="ARBA00023180"/>
    </source>
</evidence>
<protein>
    <recommendedName>
        <fullName evidence="7">Strictosidine synthase conserved region domain-containing protein</fullName>
    </recommendedName>
</protein>
<evidence type="ECO:0000313" key="9">
    <source>
        <dbReference type="Proteomes" id="UP000583929"/>
    </source>
</evidence>
<keyword evidence="6" id="KW-0812">Transmembrane</keyword>
<keyword evidence="4" id="KW-0926">Vacuole</keyword>
<evidence type="ECO:0000259" key="7">
    <source>
        <dbReference type="Pfam" id="PF03088"/>
    </source>
</evidence>
<feature type="transmembrane region" description="Helical" evidence="6">
    <location>
        <begin position="12"/>
        <end position="32"/>
    </location>
</feature>
<organism evidence="8 9">
    <name type="scientific">Cannabis sativa</name>
    <name type="common">Hemp</name>
    <name type="synonym">Marijuana</name>
    <dbReference type="NCBI Taxonomy" id="3483"/>
    <lineage>
        <taxon>Eukaryota</taxon>
        <taxon>Viridiplantae</taxon>
        <taxon>Streptophyta</taxon>
        <taxon>Embryophyta</taxon>
        <taxon>Tracheophyta</taxon>
        <taxon>Spermatophyta</taxon>
        <taxon>Magnoliopsida</taxon>
        <taxon>eudicotyledons</taxon>
        <taxon>Gunneridae</taxon>
        <taxon>Pentapetalae</taxon>
        <taxon>rosids</taxon>
        <taxon>fabids</taxon>
        <taxon>Rosales</taxon>
        <taxon>Cannabaceae</taxon>
        <taxon>Cannabis</taxon>
    </lineage>
</organism>
<dbReference type="Pfam" id="PF03088">
    <property type="entry name" value="Str_synth"/>
    <property type="match status" value="1"/>
</dbReference>
<evidence type="ECO:0000256" key="4">
    <source>
        <dbReference type="ARBA" id="ARBA00022554"/>
    </source>
</evidence>
<keyword evidence="5" id="KW-0325">Glycoprotein</keyword>
<gene>
    <name evidence="8" type="ORF">G4B88_006934</name>
</gene>
<sequence length="370" mass="40804">MADNISHGWPRLVIIFLIVFPVGLAVVLYRVVESSFEAAALPIHELFGPTATAAARNGQALGGSERVGEGDVLAPEDLAYDGKAGVIYTGCEDGWVSRVRVNESVVEKWVNTGGRPLGIVLDHFNNQLLVADAEKGLLSISKEEGVVKVLTEEAEGVKFMLTDGLDVSHEDGMIYFTDASHKYKFNDFIWDILEGNPNGRLLSYNPLTNQTKVLLHDLYFANGVTLSPDQTCLIFCETLIKYHLKGEKKGSVEPFIAYLPGFPDNIRYDGEGLYWIGLSSGASQSWNLALRYPFIRKLVALLERYNCRPKMEKNGGALAVDLEGRLISHYYDPGLSLISTGLKIGNHLYLGSIGYPYIIKLNLLNHPAQP</sequence>
<dbReference type="InterPro" id="IPR018119">
    <property type="entry name" value="Strictosidine_synth_cons-reg"/>
</dbReference>
<keyword evidence="9" id="KW-1185">Reference proteome</keyword>
<feature type="domain" description="Strictosidine synthase conserved region" evidence="7">
    <location>
        <begin position="163"/>
        <end position="241"/>
    </location>
</feature>
<keyword evidence="3" id="KW-0597">Phosphoprotein</keyword>
<proteinExistence type="inferred from homology"/>
<dbReference type="PANTHER" id="PTHR10426:SF88">
    <property type="entry name" value="ADIPOCYTE PLASMA MEMBRANE-ASSOCIATED PROTEIN HEMOMUCIN-RELATED"/>
    <property type="match status" value="1"/>
</dbReference>